<evidence type="ECO:0000313" key="2">
    <source>
        <dbReference type="Proteomes" id="UP000287756"/>
    </source>
</evidence>
<evidence type="ECO:0000313" key="1">
    <source>
        <dbReference type="EMBL" id="QAS53155.1"/>
    </source>
</evidence>
<dbReference type="KEGG" id="hli:HLI_13640"/>
<name>A0A410MER8_9BACI</name>
<dbReference type="AlphaFoldDB" id="A0A410MER8"/>
<reference evidence="1 2" key="1">
    <citation type="submission" date="2018-01" db="EMBL/GenBank/DDBJ databases">
        <title>The whole genome sequencing and assembly of Halobacillus litoralis ERB031 strain.</title>
        <authorList>
            <person name="Lee S.-J."/>
            <person name="Park M.-K."/>
            <person name="Kim J.-Y."/>
            <person name="Lee Y.-J."/>
            <person name="Yi H."/>
            <person name="Bahn Y.-S."/>
            <person name="Kim J.F."/>
            <person name="Lee D.-W."/>
        </authorList>
    </citation>
    <scope>NUCLEOTIDE SEQUENCE [LARGE SCALE GENOMIC DNA]</scope>
    <source>
        <strain evidence="1 2">ERB 031</strain>
    </source>
</reference>
<organism evidence="1 2">
    <name type="scientific">Halobacillus litoralis</name>
    <dbReference type="NCBI Taxonomy" id="45668"/>
    <lineage>
        <taxon>Bacteria</taxon>
        <taxon>Bacillati</taxon>
        <taxon>Bacillota</taxon>
        <taxon>Bacilli</taxon>
        <taxon>Bacillales</taxon>
        <taxon>Bacillaceae</taxon>
        <taxon>Halobacillus</taxon>
    </lineage>
</organism>
<protein>
    <submittedName>
        <fullName evidence="1">Uncharacterized protein</fullName>
    </submittedName>
</protein>
<dbReference type="Proteomes" id="UP000287756">
    <property type="component" value="Chromosome"/>
</dbReference>
<dbReference type="EMBL" id="CP026118">
    <property type="protein sequence ID" value="QAS53155.1"/>
    <property type="molecule type" value="Genomic_DNA"/>
</dbReference>
<accession>A0A410MER8</accession>
<sequence>MPDYSIRWQLSCRLDFEILVGIRGFGEEGGRFPAEELAASSVHCEATPYCWTLSKRCLK</sequence>
<proteinExistence type="predicted"/>
<gene>
    <name evidence="1" type="ORF">HLI_13640</name>
</gene>